<dbReference type="Gene3D" id="3.30.559.10">
    <property type="entry name" value="Chloramphenicol acetyltransferase-like domain"/>
    <property type="match status" value="1"/>
</dbReference>
<reference evidence="1" key="1">
    <citation type="submission" date="2020-06" db="EMBL/GenBank/DDBJ databases">
        <title>WGS assembly of Ceratodon purpureus strain R40.</title>
        <authorList>
            <person name="Carey S.B."/>
            <person name="Jenkins J."/>
            <person name="Shu S."/>
            <person name="Lovell J.T."/>
            <person name="Sreedasyam A."/>
            <person name="Maumus F."/>
            <person name="Tiley G.P."/>
            <person name="Fernandez-Pozo N."/>
            <person name="Barry K."/>
            <person name="Chen C."/>
            <person name="Wang M."/>
            <person name="Lipzen A."/>
            <person name="Daum C."/>
            <person name="Saski C.A."/>
            <person name="Payton A.C."/>
            <person name="Mcbreen J.C."/>
            <person name="Conrad R.E."/>
            <person name="Kollar L.M."/>
            <person name="Olsson S."/>
            <person name="Huttunen S."/>
            <person name="Landis J.B."/>
            <person name="Wickett N.J."/>
            <person name="Johnson M.G."/>
            <person name="Rensing S.A."/>
            <person name="Grimwood J."/>
            <person name="Schmutz J."/>
            <person name="Mcdaniel S.F."/>
        </authorList>
    </citation>
    <scope>NUCLEOTIDE SEQUENCE</scope>
    <source>
        <strain evidence="1">R40</strain>
    </source>
</reference>
<dbReference type="Proteomes" id="UP000822688">
    <property type="component" value="Chromosome 1"/>
</dbReference>
<dbReference type="PANTHER" id="PTHR34375:SF2">
    <property type="entry name" value="GATA ZINC FINGER PROTEIN"/>
    <property type="match status" value="1"/>
</dbReference>
<gene>
    <name evidence="1" type="ORF">KC19_1G247600</name>
</gene>
<dbReference type="Gene3D" id="3.30.559.30">
    <property type="entry name" value="Nonribosomal peptide synthetase, condensation domain"/>
    <property type="match status" value="1"/>
</dbReference>
<comment type="caution">
    <text evidence="1">The sequence shown here is derived from an EMBL/GenBank/DDBJ whole genome shotgun (WGS) entry which is preliminary data.</text>
</comment>
<dbReference type="AlphaFoldDB" id="A0A8T0J8Z1"/>
<evidence type="ECO:0000313" key="2">
    <source>
        <dbReference type="Proteomes" id="UP000822688"/>
    </source>
</evidence>
<evidence type="ECO:0000313" key="1">
    <source>
        <dbReference type="EMBL" id="KAG0592384.1"/>
    </source>
</evidence>
<sequence>MAGVVVQTAGRKLGKTEANWVAAVESGTGTTITSILFDRRVGVGEVEEALGDVVGLHPRLRSVIVREGSEFFFKTAEEVRVSVCEVDRSLERFDDDEEGNAREVWHLVTEEELNTPFPTDFPIPVFVPKLYLLPESKSLLVIRLHASAADMASTATIVKCIVSSLHRRSSGESKIAGDVEGVENRNSAEQGAVLPSVEDVIPPGQANKPFWAHGVDVVGYGLVSRRHAYLPFDDTESLRASKLIRGALTVEATNLLLKECKNHGVSIHGVINAAALKAVAAYKRVGAKGEHYGTTVLLQCRNRLQPTLPESSVGFYHAALMRTIHTSEPEPFWDLAARCSQDFDTAIKNRKHFTDMGDLNALMVQAMRFPNLTPSGSLRTSVLSTMYDPVVEDLGEEAAAVGVKDYLSCSSTHGVGPCLALFPFMRRSALQFSFIYSSPLYSRSLMQKLVDSILFYLSED</sequence>
<protein>
    <recommendedName>
        <fullName evidence="3">Condensation domain-containing protein</fullName>
    </recommendedName>
</protein>
<dbReference type="EMBL" id="CM026421">
    <property type="protein sequence ID" value="KAG0592384.1"/>
    <property type="molecule type" value="Genomic_DNA"/>
</dbReference>
<dbReference type="InterPro" id="IPR023213">
    <property type="entry name" value="CAT-like_dom_sf"/>
</dbReference>
<accession>A0A8T0J8Z1</accession>
<evidence type="ECO:0008006" key="3">
    <source>
        <dbReference type="Google" id="ProtNLM"/>
    </source>
</evidence>
<dbReference type="PANTHER" id="PTHR34375">
    <property type="entry name" value="GATA ZINC FINGER PROTEIN-RELATED"/>
    <property type="match status" value="1"/>
</dbReference>
<name>A0A8T0J8Z1_CERPU</name>
<proteinExistence type="predicted"/>
<organism evidence="1 2">
    <name type="scientific">Ceratodon purpureus</name>
    <name type="common">Fire moss</name>
    <name type="synonym">Dicranum purpureum</name>
    <dbReference type="NCBI Taxonomy" id="3225"/>
    <lineage>
        <taxon>Eukaryota</taxon>
        <taxon>Viridiplantae</taxon>
        <taxon>Streptophyta</taxon>
        <taxon>Embryophyta</taxon>
        <taxon>Bryophyta</taxon>
        <taxon>Bryophytina</taxon>
        <taxon>Bryopsida</taxon>
        <taxon>Dicranidae</taxon>
        <taxon>Pseudoditrichales</taxon>
        <taxon>Ditrichaceae</taxon>
        <taxon>Ceratodon</taxon>
    </lineage>
</organism>
<dbReference type="SUPFAM" id="SSF52777">
    <property type="entry name" value="CoA-dependent acyltransferases"/>
    <property type="match status" value="2"/>
</dbReference>
<keyword evidence="2" id="KW-1185">Reference proteome</keyword>